<evidence type="ECO:0000256" key="7">
    <source>
        <dbReference type="ARBA" id="ARBA00022692"/>
    </source>
</evidence>
<evidence type="ECO:0000256" key="3">
    <source>
        <dbReference type="ARBA" id="ARBA00005074"/>
    </source>
</evidence>
<comment type="pathway">
    <text evidence="3">Lipid metabolism; phospholipid metabolism.</text>
</comment>
<feature type="transmembrane region" description="Helical" evidence="19">
    <location>
        <begin position="406"/>
        <end position="426"/>
    </location>
</feature>
<dbReference type="GO" id="GO:0047184">
    <property type="term" value="F:1-acylglycerophosphocholine O-acyltransferase activity"/>
    <property type="evidence" value="ECO:0007669"/>
    <property type="project" value="UniProtKB-EC"/>
</dbReference>
<keyword evidence="10" id="KW-0443">Lipid metabolism</keyword>
<evidence type="ECO:0000256" key="14">
    <source>
        <dbReference type="ARBA" id="ARBA00023315"/>
    </source>
</evidence>
<dbReference type="PANTHER" id="PTHR13906">
    <property type="entry name" value="PORCUPINE"/>
    <property type="match status" value="1"/>
</dbReference>
<evidence type="ECO:0000256" key="2">
    <source>
        <dbReference type="ARBA" id="ARBA00004240"/>
    </source>
</evidence>
<keyword evidence="11 19" id="KW-0472">Membrane</keyword>
<evidence type="ECO:0000256" key="6">
    <source>
        <dbReference type="ARBA" id="ARBA00022679"/>
    </source>
</evidence>
<keyword evidence="9 19" id="KW-1133">Transmembrane helix</keyword>
<evidence type="ECO:0000256" key="1">
    <source>
        <dbReference type="ARBA" id="ARBA00004141"/>
    </source>
</evidence>
<keyword evidence="6" id="KW-0808">Transferase</keyword>
<feature type="transmembrane region" description="Helical" evidence="19">
    <location>
        <begin position="265"/>
        <end position="286"/>
    </location>
</feature>
<name>A0AAV8YIH8_9CUCU</name>
<evidence type="ECO:0000256" key="10">
    <source>
        <dbReference type="ARBA" id="ARBA00023098"/>
    </source>
</evidence>
<dbReference type="InterPro" id="IPR004299">
    <property type="entry name" value="MBOAT_fam"/>
</dbReference>
<dbReference type="EC" id="2.3.1.23" evidence="16"/>
<comment type="pathway">
    <text evidence="15">Phospholipid metabolism.</text>
</comment>
<evidence type="ECO:0000313" key="20">
    <source>
        <dbReference type="EMBL" id="KAJ8950775.1"/>
    </source>
</evidence>
<evidence type="ECO:0000256" key="8">
    <source>
        <dbReference type="ARBA" id="ARBA00022824"/>
    </source>
</evidence>
<feature type="transmembrane region" description="Helical" evidence="19">
    <location>
        <begin position="214"/>
        <end position="235"/>
    </location>
</feature>
<evidence type="ECO:0000256" key="5">
    <source>
        <dbReference type="ARBA" id="ARBA00022516"/>
    </source>
</evidence>
<keyword evidence="8" id="KW-0256">Endoplasmic reticulum</keyword>
<evidence type="ECO:0000256" key="18">
    <source>
        <dbReference type="ARBA" id="ARBA00039721"/>
    </source>
</evidence>
<evidence type="ECO:0000256" key="16">
    <source>
        <dbReference type="ARBA" id="ARBA00026120"/>
    </source>
</evidence>
<reference evidence="20" key="1">
    <citation type="journal article" date="2023" name="Insect Mol. Biol.">
        <title>Genome sequencing provides insights into the evolution of gene families encoding plant cell wall-degrading enzymes in longhorned beetles.</title>
        <authorList>
            <person name="Shin N.R."/>
            <person name="Okamura Y."/>
            <person name="Kirsch R."/>
            <person name="Pauchet Y."/>
        </authorList>
    </citation>
    <scope>NUCLEOTIDE SEQUENCE</scope>
    <source>
        <strain evidence="20">AMC_N1</strain>
    </source>
</reference>
<evidence type="ECO:0000313" key="21">
    <source>
        <dbReference type="Proteomes" id="UP001162162"/>
    </source>
</evidence>
<accession>A0AAV8YIH8</accession>
<feature type="transmembrane region" description="Helical" evidence="19">
    <location>
        <begin position="80"/>
        <end position="109"/>
    </location>
</feature>
<dbReference type="Pfam" id="PF03062">
    <property type="entry name" value="MBOAT"/>
    <property type="match status" value="1"/>
</dbReference>
<keyword evidence="5" id="KW-0444">Lipid biosynthesis</keyword>
<keyword evidence="13" id="KW-1208">Phospholipid metabolism</keyword>
<protein>
    <recommendedName>
        <fullName evidence="18">Lysophospholipid acyltransferase 5</fullName>
        <ecNumber evidence="16">2.3.1.23</ecNumber>
        <ecNumber evidence="17">2.3.1.n6</ecNumber>
    </recommendedName>
</protein>
<dbReference type="GO" id="GO:0016020">
    <property type="term" value="C:membrane"/>
    <property type="evidence" value="ECO:0007669"/>
    <property type="project" value="UniProtKB-SubCell"/>
</dbReference>
<organism evidence="20 21">
    <name type="scientific">Aromia moschata</name>
    <dbReference type="NCBI Taxonomy" id="1265417"/>
    <lineage>
        <taxon>Eukaryota</taxon>
        <taxon>Metazoa</taxon>
        <taxon>Ecdysozoa</taxon>
        <taxon>Arthropoda</taxon>
        <taxon>Hexapoda</taxon>
        <taxon>Insecta</taxon>
        <taxon>Pterygota</taxon>
        <taxon>Neoptera</taxon>
        <taxon>Endopterygota</taxon>
        <taxon>Coleoptera</taxon>
        <taxon>Polyphaga</taxon>
        <taxon>Cucujiformia</taxon>
        <taxon>Chrysomeloidea</taxon>
        <taxon>Cerambycidae</taxon>
        <taxon>Cerambycinae</taxon>
        <taxon>Callichromatini</taxon>
        <taxon>Aromia</taxon>
    </lineage>
</organism>
<keyword evidence="21" id="KW-1185">Reference proteome</keyword>
<dbReference type="EC" id="2.3.1.n6" evidence="17"/>
<feature type="transmembrane region" description="Helical" evidence="19">
    <location>
        <begin position="121"/>
        <end position="142"/>
    </location>
</feature>
<dbReference type="InterPro" id="IPR049941">
    <property type="entry name" value="LPLAT_7/PORCN-like"/>
</dbReference>
<dbReference type="GO" id="GO:0030258">
    <property type="term" value="P:lipid modification"/>
    <property type="evidence" value="ECO:0007669"/>
    <property type="project" value="TreeGrafter"/>
</dbReference>
<keyword evidence="7 19" id="KW-0812">Transmembrane</keyword>
<feature type="transmembrane region" description="Helical" evidence="19">
    <location>
        <begin position="22"/>
        <end position="39"/>
    </location>
</feature>
<evidence type="ECO:0000256" key="11">
    <source>
        <dbReference type="ARBA" id="ARBA00023136"/>
    </source>
</evidence>
<comment type="subcellular location">
    <subcellularLocation>
        <location evidence="2">Endoplasmic reticulum</location>
    </subcellularLocation>
    <subcellularLocation>
        <location evidence="1">Membrane</location>
        <topology evidence="1">Multi-pass membrane protein</topology>
    </subcellularLocation>
</comment>
<keyword evidence="14" id="KW-0012">Acyltransferase</keyword>
<evidence type="ECO:0000256" key="19">
    <source>
        <dbReference type="SAM" id="Phobius"/>
    </source>
</evidence>
<evidence type="ECO:0000256" key="17">
    <source>
        <dbReference type="ARBA" id="ARBA00038923"/>
    </source>
</evidence>
<gene>
    <name evidence="20" type="ORF">NQ318_011268</name>
</gene>
<dbReference type="Proteomes" id="UP001162162">
    <property type="component" value="Unassembled WGS sequence"/>
</dbReference>
<evidence type="ECO:0000256" key="4">
    <source>
        <dbReference type="ARBA" id="ARBA00010323"/>
    </source>
</evidence>
<dbReference type="EMBL" id="JAPWTK010000095">
    <property type="protein sequence ID" value="KAJ8950775.1"/>
    <property type="molecule type" value="Genomic_DNA"/>
</dbReference>
<comment type="similarity">
    <text evidence="4">Belongs to the membrane-bound acyltransferase family.</text>
</comment>
<dbReference type="AlphaFoldDB" id="A0AAV8YIH8"/>
<evidence type="ECO:0000256" key="13">
    <source>
        <dbReference type="ARBA" id="ARBA00023264"/>
    </source>
</evidence>
<feature type="transmembrane region" description="Helical" evidence="19">
    <location>
        <begin position="348"/>
        <end position="374"/>
    </location>
</feature>
<dbReference type="GO" id="GO:0006656">
    <property type="term" value="P:phosphatidylcholine biosynthetic process"/>
    <property type="evidence" value="ECO:0007669"/>
    <property type="project" value="TreeGrafter"/>
</dbReference>
<sequence length="469" mass="54396">MSVENSSGILVTLSDLIGVTEAALKLLLTVLAGYPLAFVHRKYLYGKDENLQHLFFTFSGLLLGYWNYGVDIFHCVFTIFFTYCTLLILKGAAVSVAVTFIFNLSYLLIGYYYNSTDDYDINWTMPYCILVLRLIGIAYDFYDGHQPLEKLSADSKKVALDRRPGFLEMLGHCFFPSGFLVGPQFPLKRYRDFVSGKFSRKGTSDQPPDCVHAAIMRFALGVFYIVVFQILKLFVTDEYLLTDEFGSSNFLRRMLLLGMWGRHTLYKYISCWLLSEGACILFGLAYNGDDENGSPKWDGVENIKLTIFENTTEFNHYIKSFNLNTNQWVAQYVYKRLKFLGNRYVSQFAALLFLAVWHGYHTGYYVCFFFEFIVMYMERDIKSIVKSNEKLSNFFSSSTVQLPLQILLRVYTFVFMGWCLLPFALLNFERYWKAFGNASYVGIMLFVMWPLLYAPILKYFLKKKRGKAE</sequence>
<dbReference type="GO" id="GO:0005783">
    <property type="term" value="C:endoplasmic reticulum"/>
    <property type="evidence" value="ECO:0007669"/>
    <property type="project" value="UniProtKB-SubCell"/>
</dbReference>
<evidence type="ECO:0000256" key="9">
    <source>
        <dbReference type="ARBA" id="ARBA00022989"/>
    </source>
</evidence>
<evidence type="ECO:0000256" key="12">
    <source>
        <dbReference type="ARBA" id="ARBA00023209"/>
    </source>
</evidence>
<keyword evidence="12" id="KW-0594">Phospholipid biosynthesis</keyword>
<feature type="transmembrane region" description="Helical" evidence="19">
    <location>
        <begin position="438"/>
        <end position="461"/>
    </location>
</feature>
<comment type="caution">
    <text evidence="20">The sequence shown here is derived from an EMBL/GenBank/DDBJ whole genome shotgun (WGS) entry which is preliminary data.</text>
</comment>
<evidence type="ECO:0000256" key="15">
    <source>
        <dbReference type="ARBA" id="ARBA00025707"/>
    </source>
</evidence>
<proteinExistence type="inferred from homology"/>
<dbReference type="GO" id="GO:0071617">
    <property type="term" value="F:lysophospholipid acyltransferase activity"/>
    <property type="evidence" value="ECO:0007669"/>
    <property type="project" value="TreeGrafter"/>
</dbReference>
<dbReference type="PANTHER" id="PTHR13906:SF14">
    <property type="entry name" value="LYSOPHOSPHOLIPID ACYLTRANSFERASE 5"/>
    <property type="match status" value="1"/>
</dbReference>